<dbReference type="PANTHER" id="PTHR33753">
    <property type="entry name" value="1,4-BETA-D-GLUCAN CELLOBIOHYDROLASE B"/>
    <property type="match status" value="1"/>
</dbReference>
<evidence type="ECO:0000256" key="5">
    <source>
        <dbReference type="ARBA" id="ARBA00023001"/>
    </source>
</evidence>
<evidence type="ECO:0000256" key="9">
    <source>
        <dbReference type="RuleBase" id="RU361164"/>
    </source>
</evidence>
<comment type="similarity">
    <text evidence="2 9">Belongs to the glycosyl hydrolase 7 (cellulase C) family.</text>
</comment>
<evidence type="ECO:0000256" key="7">
    <source>
        <dbReference type="ARBA" id="ARBA00023295"/>
    </source>
</evidence>
<comment type="catalytic activity">
    <reaction evidence="1">
        <text>Hydrolysis of (1-&gt;4)-beta-D-glucosidic linkages in cellulose and cellotetraose, releasing cellobiose from the non-reducing ends of the chains.</text>
        <dbReference type="EC" id="3.2.1.91"/>
    </reaction>
</comment>
<dbReference type="AlphaFoldDB" id="A0A8T9CFH9"/>
<dbReference type="GO" id="GO:0030245">
    <property type="term" value="P:cellulose catabolic process"/>
    <property type="evidence" value="ECO:0007669"/>
    <property type="project" value="UniProtKB-KW"/>
</dbReference>
<evidence type="ECO:0000256" key="3">
    <source>
        <dbReference type="ARBA" id="ARBA00022729"/>
    </source>
</evidence>
<keyword evidence="8 9" id="KW-0624">Polysaccharide degradation</keyword>
<dbReference type="InterPro" id="IPR037019">
    <property type="entry name" value="Glyco_hydro_7_sf"/>
</dbReference>
<keyword evidence="7 9" id="KW-0326">Glycosidase</keyword>
<keyword evidence="5 9" id="KW-0136">Cellulose degradation</keyword>
<dbReference type="GO" id="GO:0016162">
    <property type="term" value="F:cellulose 1,4-beta-cellobiosidase activity"/>
    <property type="evidence" value="ECO:0007669"/>
    <property type="project" value="UniProtKB-EC"/>
</dbReference>
<keyword evidence="6" id="KW-0119">Carbohydrate metabolism</keyword>
<evidence type="ECO:0000256" key="4">
    <source>
        <dbReference type="ARBA" id="ARBA00022801"/>
    </source>
</evidence>
<name>A0A8T9CFH9_9HELO</name>
<dbReference type="PANTHER" id="PTHR33753:SF2">
    <property type="entry name" value="GLYCOSIDE HYDROLASE FAMILY 7 PROTEIN"/>
    <property type="match status" value="1"/>
</dbReference>
<evidence type="ECO:0000256" key="11">
    <source>
        <dbReference type="SAM" id="SignalP"/>
    </source>
</evidence>
<keyword evidence="13" id="KW-1185">Reference proteome</keyword>
<dbReference type="FunFam" id="2.70.100.10:FF:000001">
    <property type="entry name" value="Glucanase"/>
    <property type="match status" value="1"/>
</dbReference>
<dbReference type="Pfam" id="PF00840">
    <property type="entry name" value="Glyco_hydro_7"/>
    <property type="match status" value="1"/>
</dbReference>
<organism evidence="12 13">
    <name type="scientific">Lachnellula suecica</name>
    <dbReference type="NCBI Taxonomy" id="602035"/>
    <lineage>
        <taxon>Eukaryota</taxon>
        <taxon>Fungi</taxon>
        <taxon>Dikarya</taxon>
        <taxon>Ascomycota</taxon>
        <taxon>Pezizomycotina</taxon>
        <taxon>Leotiomycetes</taxon>
        <taxon>Helotiales</taxon>
        <taxon>Lachnaceae</taxon>
        <taxon>Lachnellula</taxon>
    </lineage>
</organism>
<evidence type="ECO:0000256" key="10">
    <source>
        <dbReference type="SAM" id="MobiDB-lite"/>
    </source>
</evidence>
<evidence type="ECO:0000256" key="8">
    <source>
        <dbReference type="ARBA" id="ARBA00023326"/>
    </source>
</evidence>
<protein>
    <recommendedName>
        <fullName evidence="9">Glucanase</fullName>
        <ecNumber evidence="9">3.2.1.-</ecNumber>
    </recommendedName>
</protein>
<keyword evidence="3 11" id="KW-0732">Signal</keyword>
<dbReference type="CDD" id="cd07999">
    <property type="entry name" value="GH7_CBH_EG"/>
    <property type="match status" value="1"/>
</dbReference>
<keyword evidence="4 9" id="KW-0378">Hydrolase</keyword>
<dbReference type="PRINTS" id="PR00734">
    <property type="entry name" value="GLHYDRLASE7"/>
</dbReference>
<dbReference type="SUPFAM" id="SSF49899">
    <property type="entry name" value="Concanavalin A-like lectins/glucanases"/>
    <property type="match status" value="1"/>
</dbReference>
<feature type="signal peptide" evidence="11">
    <location>
        <begin position="1"/>
        <end position="17"/>
    </location>
</feature>
<dbReference type="InterPro" id="IPR013320">
    <property type="entry name" value="ConA-like_dom_sf"/>
</dbReference>
<evidence type="ECO:0000256" key="6">
    <source>
        <dbReference type="ARBA" id="ARBA00023277"/>
    </source>
</evidence>
<feature type="region of interest" description="Disordered" evidence="10">
    <location>
        <begin position="409"/>
        <end position="428"/>
    </location>
</feature>
<reference evidence="12 13" key="1">
    <citation type="submission" date="2018-05" db="EMBL/GenBank/DDBJ databases">
        <title>Genome sequencing and assembly of the regulated plant pathogen Lachnellula willkommii and related sister species for the development of diagnostic species identification markers.</title>
        <authorList>
            <person name="Giroux E."/>
            <person name="Bilodeau G."/>
        </authorList>
    </citation>
    <scope>NUCLEOTIDE SEQUENCE [LARGE SCALE GENOMIC DNA]</scope>
    <source>
        <strain evidence="12 13">CBS 268.59</strain>
    </source>
</reference>
<evidence type="ECO:0000256" key="1">
    <source>
        <dbReference type="ARBA" id="ARBA00001641"/>
    </source>
</evidence>
<dbReference type="EC" id="3.2.1.-" evidence="9"/>
<dbReference type="InterPro" id="IPR001722">
    <property type="entry name" value="Glyco_hydro_7"/>
</dbReference>
<gene>
    <name evidence="12" type="primary">cbhB_1</name>
    <name evidence="12" type="ORF">LSUE1_G000609</name>
</gene>
<feature type="chain" id="PRO_5035806290" description="Glucanase" evidence="11">
    <location>
        <begin position="18"/>
        <end position="468"/>
    </location>
</feature>
<dbReference type="EMBL" id="QGMK01000075">
    <property type="protein sequence ID" value="TVY84545.1"/>
    <property type="molecule type" value="Genomic_DNA"/>
</dbReference>
<comment type="caution">
    <text evidence="12">The sequence shown here is derived from an EMBL/GenBank/DDBJ whole genome shotgun (WGS) entry which is preliminary data.</text>
</comment>
<proteinExistence type="inferred from homology"/>
<evidence type="ECO:0000313" key="12">
    <source>
        <dbReference type="EMBL" id="TVY84545.1"/>
    </source>
</evidence>
<evidence type="ECO:0000256" key="2">
    <source>
        <dbReference type="ARBA" id="ARBA00006044"/>
    </source>
</evidence>
<dbReference type="Gene3D" id="2.70.100.10">
    <property type="entry name" value="Glycoside hydrolase, family 7, domain"/>
    <property type="match status" value="1"/>
</dbReference>
<sequence length="468" mass="48822">MLSAALAFSALLVSARAQLAGTLTTETHPALTVSKCTASGCTTSAQSIVIDANWRWLHTKTGYTNCYTGNAWNATACPDGATCAANCALDGADYSGTYGITTTGNALKLNFVTKGTNTNVGSRTYLMAAGSTTSYQMLQLMNQEFTFDVDVSNLPCGLNGALYFSEMDADGGMSKYTTNKAGAKYGTGYCDAQCPQDIKFINGVANSVGWNPASNDKNAGLGQYGSCCNEMDIWEANSISAAYTPHPCSVTGQTRCEAADCGVGARYSSLCDADGCDFNSYRQGATTFLGPGMTIDTKKPFTIVTQFISTDGTANGDLKEIKRYYVQNGKTVENSQSTIAGATGNSITDDWCAAQKTAFGDSNEFATKGGLKTMGAAIKKGMVLVMSIWDDHTANMLWLDAPYPPTKDASAPGVTRGSCAADSGAPDAVESASGSASVTYSNIKWGPLGSTFKAPAAAGGIKNRENAN</sequence>
<dbReference type="OrthoDB" id="412382at2759"/>
<dbReference type="Proteomes" id="UP000469558">
    <property type="component" value="Unassembled WGS sequence"/>
</dbReference>
<evidence type="ECO:0000313" key="13">
    <source>
        <dbReference type="Proteomes" id="UP000469558"/>
    </source>
</evidence>
<accession>A0A8T9CFH9</accession>